<dbReference type="Pfam" id="PF13767">
    <property type="entry name" value="DUF4168"/>
    <property type="match status" value="1"/>
</dbReference>
<name>A0A2U1CSJ5_9BURK</name>
<evidence type="ECO:0000256" key="1">
    <source>
        <dbReference type="SAM" id="SignalP"/>
    </source>
</evidence>
<evidence type="ECO:0000313" key="4">
    <source>
        <dbReference type="Proteomes" id="UP000246145"/>
    </source>
</evidence>
<dbReference type="STRING" id="1231391.GCA_000308195_03066"/>
<evidence type="ECO:0000313" key="3">
    <source>
        <dbReference type="EMBL" id="PVY68804.1"/>
    </source>
</evidence>
<keyword evidence="4" id="KW-1185">Reference proteome</keyword>
<feature type="domain" description="DUF4168" evidence="2">
    <location>
        <begin position="42"/>
        <end position="118"/>
    </location>
</feature>
<dbReference type="OrthoDB" id="6900175at2"/>
<comment type="caution">
    <text evidence="3">The sequence shown here is derived from an EMBL/GenBank/DDBJ whole genome shotgun (WGS) entry which is preliminary data.</text>
</comment>
<feature type="chain" id="PRO_5015521130" evidence="1">
    <location>
        <begin position="26"/>
        <end position="123"/>
    </location>
</feature>
<organism evidence="3 4">
    <name type="scientific">Pusillimonas noertemannii</name>
    <dbReference type="NCBI Taxonomy" id="305977"/>
    <lineage>
        <taxon>Bacteria</taxon>
        <taxon>Pseudomonadati</taxon>
        <taxon>Pseudomonadota</taxon>
        <taxon>Betaproteobacteria</taxon>
        <taxon>Burkholderiales</taxon>
        <taxon>Alcaligenaceae</taxon>
        <taxon>Pusillimonas</taxon>
    </lineage>
</organism>
<dbReference type="RefSeq" id="WP_116517799.1">
    <property type="nucleotide sequence ID" value="NZ_JACCEX010000001.1"/>
</dbReference>
<protein>
    <submittedName>
        <fullName evidence="3">Uncharacterized protein DUF4168</fullName>
    </submittedName>
</protein>
<reference evidence="3 4" key="1">
    <citation type="submission" date="2018-04" db="EMBL/GenBank/DDBJ databases">
        <title>Genomic Encyclopedia of Type Strains, Phase IV (KMG-IV): sequencing the most valuable type-strain genomes for metagenomic binning, comparative biology and taxonomic classification.</title>
        <authorList>
            <person name="Goeker M."/>
        </authorList>
    </citation>
    <scope>NUCLEOTIDE SEQUENCE [LARGE SCALE GENOMIC DNA]</scope>
    <source>
        <strain evidence="3 4">DSM 10065</strain>
    </source>
</reference>
<proteinExistence type="predicted"/>
<evidence type="ECO:0000259" key="2">
    <source>
        <dbReference type="Pfam" id="PF13767"/>
    </source>
</evidence>
<dbReference type="EMBL" id="QEKO01000001">
    <property type="protein sequence ID" value="PVY68804.1"/>
    <property type="molecule type" value="Genomic_DNA"/>
</dbReference>
<keyword evidence="1" id="KW-0732">Signal</keyword>
<dbReference type="Proteomes" id="UP000246145">
    <property type="component" value="Unassembled WGS sequence"/>
</dbReference>
<sequence>MKPWITTACSAALLALGAAAAPSMAQQAQAPAAQQAPAANYSDAQLEKFVSASKKVAVISQEYTPKLQSSTDEATRQEVYREADQKMVDVVRKEGMSVEEFNGINQAIQQDPALMERVQNIAR</sequence>
<dbReference type="InterPro" id="IPR025433">
    <property type="entry name" value="DUF4168"/>
</dbReference>
<feature type="signal peptide" evidence="1">
    <location>
        <begin position="1"/>
        <end position="25"/>
    </location>
</feature>
<accession>A0A2U1CSJ5</accession>
<dbReference type="AlphaFoldDB" id="A0A2U1CSJ5"/>
<gene>
    <name evidence="3" type="ORF">C7440_1215</name>
</gene>